<evidence type="ECO:0000313" key="13">
    <source>
        <dbReference type="Proteomes" id="UP000290408"/>
    </source>
</evidence>
<evidence type="ECO:0000256" key="5">
    <source>
        <dbReference type="ARBA" id="ARBA00022519"/>
    </source>
</evidence>
<comment type="subcellular location">
    <subcellularLocation>
        <location evidence="1">Cell inner membrane</location>
        <topology evidence="1">Multi-pass membrane protein</topology>
    </subcellularLocation>
    <subcellularLocation>
        <location evidence="10">Cell membrane</location>
        <topology evidence="10">Multi-pass membrane protein</topology>
    </subcellularLocation>
</comment>
<keyword evidence="9" id="KW-0046">Antibiotic resistance</keyword>
<evidence type="ECO:0000256" key="9">
    <source>
        <dbReference type="ARBA" id="ARBA00023251"/>
    </source>
</evidence>
<keyword evidence="5" id="KW-0997">Cell inner membrane</keyword>
<dbReference type="InterPro" id="IPR013525">
    <property type="entry name" value="ABC2_TM"/>
</dbReference>
<keyword evidence="6 10" id="KW-0812">Transmembrane</keyword>
<accession>A0A4P6MUA4</accession>
<dbReference type="EMBL" id="CP036164">
    <property type="protein sequence ID" value="QBF47274.1"/>
    <property type="molecule type" value="Genomic_DNA"/>
</dbReference>
<dbReference type="GO" id="GO:0140359">
    <property type="term" value="F:ABC-type transporter activity"/>
    <property type="evidence" value="ECO:0007669"/>
    <property type="project" value="InterPro"/>
</dbReference>
<gene>
    <name evidence="12" type="ORF">EXU32_14075</name>
</gene>
<dbReference type="InterPro" id="IPR047817">
    <property type="entry name" value="ABC2_TM_bact-type"/>
</dbReference>
<reference evidence="12 13" key="1">
    <citation type="submission" date="2019-02" db="EMBL/GenBank/DDBJ databases">
        <title>Genomic data mining of an Antarctic deep-sea actinobacterium, Janibacterlimosus P3-3-X1.</title>
        <authorList>
            <person name="Liao L."/>
            <person name="Chen B."/>
        </authorList>
    </citation>
    <scope>NUCLEOTIDE SEQUENCE [LARGE SCALE GENOMIC DNA]</scope>
    <source>
        <strain evidence="12 13">P3-3-X1</strain>
    </source>
</reference>
<evidence type="ECO:0000259" key="11">
    <source>
        <dbReference type="PROSITE" id="PS51012"/>
    </source>
</evidence>
<keyword evidence="8 10" id="KW-0472">Membrane</keyword>
<evidence type="ECO:0000313" key="12">
    <source>
        <dbReference type="EMBL" id="QBF47274.1"/>
    </source>
</evidence>
<dbReference type="PROSITE" id="PS51012">
    <property type="entry name" value="ABC_TM2"/>
    <property type="match status" value="1"/>
</dbReference>
<evidence type="ECO:0000256" key="8">
    <source>
        <dbReference type="ARBA" id="ARBA00023136"/>
    </source>
</evidence>
<dbReference type="OrthoDB" id="4186295at2"/>
<name>A0A4P6MUA4_9MICO</name>
<dbReference type="RefSeq" id="WP_130630467.1">
    <property type="nucleotide sequence ID" value="NZ_CP036164.1"/>
</dbReference>
<evidence type="ECO:0000256" key="6">
    <source>
        <dbReference type="ARBA" id="ARBA00022692"/>
    </source>
</evidence>
<keyword evidence="4 10" id="KW-1003">Cell membrane</keyword>
<dbReference type="PRINTS" id="PR00164">
    <property type="entry name" value="ABC2TRNSPORT"/>
</dbReference>
<dbReference type="PANTHER" id="PTHR30413">
    <property type="entry name" value="INNER MEMBRANE TRANSPORT PERMEASE"/>
    <property type="match status" value="1"/>
</dbReference>
<evidence type="ECO:0000256" key="3">
    <source>
        <dbReference type="ARBA" id="ARBA00022448"/>
    </source>
</evidence>
<evidence type="ECO:0000256" key="7">
    <source>
        <dbReference type="ARBA" id="ARBA00022989"/>
    </source>
</evidence>
<feature type="transmembrane region" description="Helical" evidence="10">
    <location>
        <begin position="141"/>
        <end position="165"/>
    </location>
</feature>
<proteinExistence type="inferred from homology"/>
<evidence type="ECO:0000256" key="10">
    <source>
        <dbReference type="RuleBase" id="RU361157"/>
    </source>
</evidence>
<feature type="transmembrane region" description="Helical" evidence="10">
    <location>
        <begin position="98"/>
        <end position="120"/>
    </location>
</feature>
<organism evidence="12 13">
    <name type="scientific">Janibacter limosus</name>
    <dbReference type="NCBI Taxonomy" id="53458"/>
    <lineage>
        <taxon>Bacteria</taxon>
        <taxon>Bacillati</taxon>
        <taxon>Actinomycetota</taxon>
        <taxon>Actinomycetes</taxon>
        <taxon>Micrococcales</taxon>
        <taxon>Intrasporangiaceae</taxon>
        <taxon>Janibacter</taxon>
    </lineage>
</organism>
<dbReference type="GO" id="GO:0015920">
    <property type="term" value="P:lipopolysaccharide transport"/>
    <property type="evidence" value="ECO:0007669"/>
    <property type="project" value="TreeGrafter"/>
</dbReference>
<feature type="transmembrane region" description="Helical" evidence="10">
    <location>
        <begin position="211"/>
        <end position="233"/>
    </location>
</feature>
<comment type="similarity">
    <text evidence="2 10">Belongs to the ABC-2 integral membrane protein family.</text>
</comment>
<feature type="transmembrane region" description="Helical" evidence="10">
    <location>
        <begin position="177"/>
        <end position="199"/>
    </location>
</feature>
<dbReference type="InterPro" id="IPR000412">
    <property type="entry name" value="ABC_2_transport"/>
</dbReference>
<dbReference type="PANTHER" id="PTHR30413:SF8">
    <property type="entry name" value="TRANSPORT PERMEASE PROTEIN"/>
    <property type="match status" value="1"/>
</dbReference>
<evidence type="ECO:0000256" key="2">
    <source>
        <dbReference type="ARBA" id="ARBA00007783"/>
    </source>
</evidence>
<dbReference type="GO" id="GO:0046677">
    <property type="term" value="P:response to antibiotic"/>
    <property type="evidence" value="ECO:0007669"/>
    <property type="project" value="UniProtKB-KW"/>
</dbReference>
<dbReference type="Pfam" id="PF01061">
    <property type="entry name" value="ABC2_membrane"/>
    <property type="match status" value="1"/>
</dbReference>
<sequence length="301" mass="33196">MTEAPQRASLPSRLTPTEAADLAARHGLRTLSERPQFGRYLSDLWNRRSFLWTLSSAQSRAQNEGNHLGQLWAVLNPALLIGSYFLIFGVLLNTRGGVANFVGFLAIGVIMFAFTSSVLTKGAKSVSSNTSLVRALHFPRAILPMSVMLTELLAATPAFLLLFALMFITGETPDWEWLLFPVAVLMQGMSLLGVAFIFARIVNASRDLGNLISVVVRLLRYVSGVFFPVAHYVSGQPQVVQDALIYQPFSLMLTTGRQALLTDAQHAVVPRDWLIMAAWSIILVTVGLVIFWRDEAKYGRG</sequence>
<dbReference type="KEGG" id="jli:EXU32_14075"/>
<feature type="transmembrane region" description="Helical" evidence="10">
    <location>
        <begin position="273"/>
        <end position="292"/>
    </location>
</feature>
<evidence type="ECO:0000256" key="4">
    <source>
        <dbReference type="ARBA" id="ARBA00022475"/>
    </source>
</evidence>
<protein>
    <recommendedName>
        <fullName evidence="10">Transport permease protein</fullName>
    </recommendedName>
</protein>
<keyword evidence="7 10" id="KW-1133">Transmembrane helix</keyword>
<evidence type="ECO:0000256" key="1">
    <source>
        <dbReference type="ARBA" id="ARBA00004429"/>
    </source>
</evidence>
<feature type="transmembrane region" description="Helical" evidence="10">
    <location>
        <begin position="71"/>
        <end position="92"/>
    </location>
</feature>
<dbReference type="AlphaFoldDB" id="A0A4P6MUA4"/>
<keyword evidence="13" id="KW-1185">Reference proteome</keyword>
<keyword evidence="3 10" id="KW-0813">Transport</keyword>
<dbReference type="Proteomes" id="UP000290408">
    <property type="component" value="Chromosome"/>
</dbReference>
<feature type="domain" description="ABC transmembrane type-2" evidence="11">
    <location>
        <begin position="68"/>
        <end position="294"/>
    </location>
</feature>
<dbReference type="GO" id="GO:0043190">
    <property type="term" value="C:ATP-binding cassette (ABC) transporter complex"/>
    <property type="evidence" value="ECO:0007669"/>
    <property type="project" value="InterPro"/>
</dbReference>